<comment type="caution">
    <text evidence="1">The sequence shown here is derived from an EMBL/GenBank/DDBJ whole genome shotgun (WGS) entry which is preliminary data.</text>
</comment>
<protein>
    <submittedName>
        <fullName evidence="1">Histidine phosphatase family protein</fullName>
    </submittedName>
    <submittedName>
        <fullName evidence="2">Phosphoglyceromutase</fullName>
    </submittedName>
</protein>
<dbReference type="Pfam" id="PF00300">
    <property type="entry name" value="His_Phos_1"/>
    <property type="match status" value="1"/>
</dbReference>
<organism evidence="1 4">
    <name type="scientific">Mobiluncus mulieris</name>
    <dbReference type="NCBI Taxonomy" id="2052"/>
    <lineage>
        <taxon>Bacteria</taxon>
        <taxon>Bacillati</taxon>
        <taxon>Actinomycetota</taxon>
        <taxon>Actinomycetes</taxon>
        <taxon>Actinomycetales</taxon>
        <taxon>Actinomycetaceae</taxon>
        <taxon>Mobiluncus</taxon>
    </lineage>
</organism>
<dbReference type="SMART" id="SM00855">
    <property type="entry name" value="PGAM"/>
    <property type="match status" value="1"/>
</dbReference>
<dbReference type="InterPro" id="IPR050275">
    <property type="entry name" value="PGM_Phosphatase"/>
</dbReference>
<dbReference type="InterPro" id="IPR001345">
    <property type="entry name" value="PG/BPGM_mutase_AS"/>
</dbReference>
<dbReference type="AlphaFoldDB" id="A0A2J9KQS0"/>
<dbReference type="EMBL" id="UGGQ01000006">
    <property type="protein sequence ID" value="STO17543.1"/>
    <property type="molecule type" value="Genomic_DNA"/>
</dbReference>
<dbReference type="PANTHER" id="PTHR48100">
    <property type="entry name" value="BROAD-SPECIFICITY PHOSPHATASE YOR283W-RELATED"/>
    <property type="match status" value="1"/>
</dbReference>
<evidence type="ECO:0000313" key="1">
    <source>
        <dbReference type="EMBL" id="NMW92125.1"/>
    </source>
</evidence>
<dbReference type="GO" id="GO:0016791">
    <property type="term" value="F:phosphatase activity"/>
    <property type="evidence" value="ECO:0007669"/>
    <property type="project" value="TreeGrafter"/>
</dbReference>
<dbReference type="GeneID" id="61167814"/>
<evidence type="ECO:0000313" key="3">
    <source>
        <dbReference type="Proteomes" id="UP000255284"/>
    </source>
</evidence>
<dbReference type="RefSeq" id="WP_004012527.1">
    <property type="nucleotide sequence ID" value="NZ_CAMPNB010000003.1"/>
</dbReference>
<name>A0A2J9KQS0_9ACTO</name>
<reference evidence="1 4" key="2">
    <citation type="submission" date="2020-04" db="EMBL/GenBank/DDBJ databases">
        <title>Antimicrobial susceptibility and clonality of vaginal-derived multi-drug resistant Mobiluncus isolates in China.</title>
        <authorList>
            <person name="Zhang X."/>
        </authorList>
    </citation>
    <scope>NUCLEOTIDE SEQUENCE [LARGE SCALE GENOMIC DNA]</scope>
    <source>
        <strain evidence="1 4">7</strain>
    </source>
</reference>
<gene>
    <name evidence="1" type="ORF">HHJ74_00095</name>
    <name evidence="2" type="ORF">NCTC11819_02137</name>
</gene>
<dbReference type="InterPro" id="IPR013078">
    <property type="entry name" value="His_Pase_superF_clade-1"/>
</dbReference>
<evidence type="ECO:0000313" key="2">
    <source>
        <dbReference type="EMBL" id="STO17543.1"/>
    </source>
</evidence>
<dbReference type="PANTHER" id="PTHR48100:SF58">
    <property type="entry name" value="PE-PGRS FAMILY PROTEIN PE_PGRS11"/>
    <property type="match status" value="1"/>
</dbReference>
<dbReference type="EMBL" id="JABCUV010000001">
    <property type="protein sequence ID" value="NMW92125.1"/>
    <property type="molecule type" value="Genomic_DNA"/>
</dbReference>
<reference evidence="2 3" key="1">
    <citation type="submission" date="2018-06" db="EMBL/GenBank/DDBJ databases">
        <authorList>
            <consortium name="Pathogen Informatics"/>
            <person name="Doyle S."/>
        </authorList>
    </citation>
    <scope>NUCLEOTIDE SEQUENCE [LARGE SCALE GENOMIC DNA]</scope>
    <source>
        <strain evidence="2 3">NCTC11819</strain>
    </source>
</reference>
<accession>A0A2J9KQS0</accession>
<evidence type="ECO:0000313" key="4">
    <source>
        <dbReference type="Proteomes" id="UP000582487"/>
    </source>
</evidence>
<dbReference type="CDD" id="cd07067">
    <property type="entry name" value="HP_PGM_like"/>
    <property type="match status" value="1"/>
</dbReference>
<dbReference type="Gene3D" id="3.40.50.1240">
    <property type="entry name" value="Phosphoglycerate mutase-like"/>
    <property type="match status" value="1"/>
</dbReference>
<dbReference type="Proteomes" id="UP000582487">
    <property type="component" value="Unassembled WGS sequence"/>
</dbReference>
<dbReference type="OrthoDB" id="9793115at2"/>
<dbReference type="PROSITE" id="PS00175">
    <property type="entry name" value="PG_MUTASE"/>
    <property type="match status" value="1"/>
</dbReference>
<proteinExistence type="predicted"/>
<dbReference type="GO" id="GO:0005737">
    <property type="term" value="C:cytoplasm"/>
    <property type="evidence" value="ECO:0007669"/>
    <property type="project" value="TreeGrafter"/>
</dbReference>
<sequence>MRLVLIRHGQTNSNLTGALDTAYPGAPLNETGLAQAAALPEKYERLVGVKPARIHASFIGRAQETAAPLAKHYGLEVVPDEDLREVLAGDMEMETAKEYTDVYLHTAVAWATGQDMERRMPGAENGTETLARFDRGIARLTEGLADDATVVAVIHGAIMRVWGVQRLRGLTYELIAQFPCQNASMTVAEGNPEAGWDLKLWSDQTPESWPVIPGDTTLRTSKETREILESMIYH</sequence>
<dbReference type="SUPFAM" id="SSF53254">
    <property type="entry name" value="Phosphoglycerate mutase-like"/>
    <property type="match status" value="1"/>
</dbReference>
<dbReference type="InterPro" id="IPR029033">
    <property type="entry name" value="His_PPase_superfam"/>
</dbReference>
<dbReference type="Proteomes" id="UP000255284">
    <property type="component" value="Unassembled WGS sequence"/>
</dbReference>